<accession>A0A5I2Z264</accession>
<dbReference type="EMBL" id="AAMGEW010000051">
    <property type="protein sequence ID" value="EDH0518893.1"/>
    <property type="molecule type" value="Genomic_DNA"/>
</dbReference>
<protein>
    <submittedName>
        <fullName evidence="1">Uncharacterized protein</fullName>
    </submittedName>
</protein>
<proteinExistence type="predicted"/>
<dbReference type="AlphaFoldDB" id="A0A5I2Z264"/>
<name>A0A5I2Z264_SALET</name>
<gene>
    <name evidence="1" type="ORF">B6B85_22500</name>
</gene>
<evidence type="ECO:0000313" key="1">
    <source>
        <dbReference type="EMBL" id="EDH0518893.1"/>
    </source>
</evidence>
<sequence>MNPLIIELNEHDFNERISSIFPFINNDMTSPHRKGKGIIIESMENILVKNNFKLNYLQVDDSFEDILSFDSNGGLEYIYNMFFENMTSSSDVLFFTPFFYTNNGSKGIVVNFNQLHCFLLDKSSRYYKNGLDASSNDLFFYLYEERKFFGIEHNSPPYWLSV</sequence>
<comment type="caution">
    <text evidence="1">The sequence shown here is derived from an EMBL/GenBank/DDBJ whole genome shotgun (WGS) entry which is preliminary data.</text>
</comment>
<reference evidence="1" key="1">
    <citation type="submission" date="2018-07" db="EMBL/GenBank/DDBJ databases">
        <authorList>
            <consortium name="PulseNet: The National Subtyping Network for Foodborne Disease Surveillance"/>
            <person name="Tarr C.L."/>
            <person name="Trees E."/>
            <person name="Katz L.S."/>
            <person name="Carleton-Romer H.A."/>
            <person name="Stroika S."/>
            <person name="Kucerova Z."/>
            <person name="Roache K.F."/>
            <person name="Sabol A.L."/>
            <person name="Besser J."/>
            <person name="Gerner-Smidt P."/>
        </authorList>
    </citation>
    <scope>NUCLEOTIDE SEQUENCE</scope>
    <source>
        <strain evidence="1">PNUSAS009906</strain>
    </source>
</reference>
<organism evidence="1">
    <name type="scientific">Salmonella enterica subsp. enterica serovar Durban</name>
    <dbReference type="NCBI Taxonomy" id="486992"/>
    <lineage>
        <taxon>Bacteria</taxon>
        <taxon>Pseudomonadati</taxon>
        <taxon>Pseudomonadota</taxon>
        <taxon>Gammaproteobacteria</taxon>
        <taxon>Enterobacterales</taxon>
        <taxon>Enterobacteriaceae</taxon>
        <taxon>Salmonella</taxon>
    </lineage>
</organism>